<evidence type="ECO:0000313" key="2">
    <source>
        <dbReference type="EMBL" id="GIG47617.1"/>
    </source>
</evidence>
<dbReference type="Pfam" id="PF05685">
    <property type="entry name" value="Uma2"/>
    <property type="match status" value="1"/>
</dbReference>
<organism evidence="2 3">
    <name type="scientific">Dactylosporangium siamense</name>
    <dbReference type="NCBI Taxonomy" id="685454"/>
    <lineage>
        <taxon>Bacteria</taxon>
        <taxon>Bacillati</taxon>
        <taxon>Actinomycetota</taxon>
        <taxon>Actinomycetes</taxon>
        <taxon>Micromonosporales</taxon>
        <taxon>Micromonosporaceae</taxon>
        <taxon>Dactylosporangium</taxon>
    </lineage>
</organism>
<dbReference type="RefSeq" id="WP_203849349.1">
    <property type="nucleotide sequence ID" value="NZ_BAAAVW010000019.1"/>
</dbReference>
<reference evidence="2" key="1">
    <citation type="submission" date="2021-01" db="EMBL/GenBank/DDBJ databases">
        <title>Whole genome shotgun sequence of Dactylosporangium siamense NBRC 106093.</title>
        <authorList>
            <person name="Komaki H."/>
            <person name="Tamura T."/>
        </authorList>
    </citation>
    <scope>NUCLEOTIDE SEQUENCE</scope>
    <source>
        <strain evidence="2">NBRC 106093</strain>
    </source>
</reference>
<dbReference type="Gene3D" id="3.90.1570.10">
    <property type="entry name" value="tt1808, chain A"/>
    <property type="match status" value="1"/>
</dbReference>
<keyword evidence="3" id="KW-1185">Reference proteome</keyword>
<dbReference type="EMBL" id="BONQ01000084">
    <property type="protein sequence ID" value="GIG47617.1"/>
    <property type="molecule type" value="Genomic_DNA"/>
</dbReference>
<dbReference type="Proteomes" id="UP000660611">
    <property type="component" value="Unassembled WGS sequence"/>
</dbReference>
<name>A0A919PP12_9ACTN</name>
<dbReference type="InterPro" id="IPR011335">
    <property type="entry name" value="Restrct_endonuc-II-like"/>
</dbReference>
<dbReference type="SUPFAM" id="SSF52980">
    <property type="entry name" value="Restriction endonuclease-like"/>
    <property type="match status" value="1"/>
</dbReference>
<dbReference type="InterPro" id="IPR012296">
    <property type="entry name" value="Nuclease_put_TT1808"/>
</dbReference>
<protein>
    <recommendedName>
        <fullName evidence="1">Putative restriction endonuclease domain-containing protein</fullName>
    </recommendedName>
</protein>
<dbReference type="CDD" id="cd06260">
    <property type="entry name" value="DUF820-like"/>
    <property type="match status" value="1"/>
</dbReference>
<dbReference type="AlphaFoldDB" id="A0A919PP12"/>
<dbReference type="PANTHER" id="PTHR35400:SF3">
    <property type="entry name" value="SLL1072 PROTEIN"/>
    <property type="match status" value="1"/>
</dbReference>
<feature type="domain" description="Putative restriction endonuclease" evidence="1">
    <location>
        <begin position="15"/>
        <end position="172"/>
    </location>
</feature>
<dbReference type="PANTHER" id="PTHR35400">
    <property type="entry name" value="SLR1083 PROTEIN"/>
    <property type="match status" value="1"/>
</dbReference>
<proteinExistence type="predicted"/>
<gene>
    <name evidence="2" type="ORF">Dsi01nite_056580</name>
</gene>
<dbReference type="InterPro" id="IPR008538">
    <property type="entry name" value="Uma2"/>
</dbReference>
<comment type="caution">
    <text evidence="2">The sequence shown here is derived from an EMBL/GenBank/DDBJ whole genome shotgun (WGS) entry which is preliminary data.</text>
</comment>
<sequence length="189" mass="20020">MRVDVLEHVGPWSEDEYFALGETPTRIELIDGSLLVSPAPAIRHQILSRRIANALDPGASAAGLVVLEAVNVRLQTGRIVIPDLVVTDVEEGSTIDAVDVALVGEIVSPSNAGTDRVSKMGFYAKAGIGWYLLVEQGSLTSVELHLLRLDGGHYVKHAVVSDGEILTTDAPFAIRLDTGALATGRISAT</sequence>
<evidence type="ECO:0000259" key="1">
    <source>
        <dbReference type="Pfam" id="PF05685"/>
    </source>
</evidence>
<evidence type="ECO:0000313" key="3">
    <source>
        <dbReference type="Proteomes" id="UP000660611"/>
    </source>
</evidence>
<accession>A0A919PP12</accession>